<evidence type="ECO:0000256" key="23">
    <source>
        <dbReference type="ARBA" id="ARBA00047855"/>
    </source>
</evidence>
<protein>
    <recommendedName>
        <fullName evidence="33">Flavin-containing monooxygenase</fullName>
        <ecNumber evidence="33">1.-.-.-</ecNumber>
    </recommendedName>
</protein>
<evidence type="ECO:0000256" key="25">
    <source>
        <dbReference type="ARBA" id="ARBA00047977"/>
    </source>
</evidence>
<dbReference type="SUPFAM" id="SSF51905">
    <property type="entry name" value="FAD/NAD(P)-binding domain"/>
    <property type="match status" value="2"/>
</dbReference>
<comment type="catalytic activity">
    <reaction evidence="31">
        <text>N,N-dimethylaniline + NADPH + O2 + H(+) = N,N-dimethylaniline N-oxide + NADP(+) + H2O</text>
        <dbReference type="Rhea" id="RHEA:24468"/>
        <dbReference type="ChEBI" id="CHEBI:15377"/>
        <dbReference type="ChEBI" id="CHEBI:15378"/>
        <dbReference type="ChEBI" id="CHEBI:15379"/>
        <dbReference type="ChEBI" id="CHEBI:16269"/>
        <dbReference type="ChEBI" id="CHEBI:17735"/>
        <dbReference type="ChEBI" id="CHEBI:57783"/>
        <dbReference type="ChEBI" id="CHEBI:58349"/>
        <dbReference type="EC" id="1.14.13.8"/>
    </reaction>
    <physiologicalReaction direction="left-to-right" evidence="31">
        <dbReference type="Rhea" id="RHEA:24469"/>
    </physiologicalReaction>
</comment>
<dbReference type="EMBL" id="UYRW01003425">
    <property type="protein sequence ID" value="VDK88980.1"/>
    <property type="molecule type" value="Genomic_DNA"/>
</dbReference>
<evidence type="ECO:0000256" key="18">
    <source>
        <dbReference type="ARBA" id="ARBA00045722"/>
    </source>
</evidence>
<comment type="catalytic activity">
    <reaction evidence="30">
        <text>heptan-4-one + NADPH + O2 + H(+) = propyl butanoate + NADP(+) + H2O</text>
        <dbReference type="Rhea" id="RHEA:54852"/>
        <dbReference type="ChEBI" id="CHEBI:15377"/>
        <dbReference type="ChEBI" id="CHEBI:15378"/>
        <dbReference type="ChEBI" id="CHEBI:15379"/>
        <dbReference type="ChEBI" id="CHEBI:57783"/>
        <dbReference type="ChEBI" id="CHEBI:58349"/>
        <dbReference type="ChEBI" id="CHEBI:89484"/>
        <dbReference type="ChEBI" id="CHEBI:89719"/>
    </reaction>
    <physiologicalReaction direction="left-to-right" evidence="30">
        <dbReference type="Rhea" id="RHEA:54853"/>
    </physiologicalReaction>
</comment>
<dbReference type="PRINTS" id="PR01125">
    <property type="entry name" value="FMOXYGENASE5"/>
</dbReference>
<evidence type="ECO:0000256" key="32">
    <source>
        <dbReference type="ARBA" id="ARBA00049475"/>
    </source>
</evidence>
<dbReference type="PRINTS" id="PR00370">
    <property type="entry name" value="FMOXYGENASE"/>
</dbReference>
<evidence type="ECO:0000256" key="2">
    <source>
        <dbReference type="ARBA" id="ARBA00004389"/>
    </source>
</evidence>
<comment type="catalytic activity">
    <reaction evidence="26">
        <text>hypotaurine + NADPH + O2 + H(+) = taurine + NADP(+) + H2O</text>
        <dbReference type="Rhea" id="RHEA:69819"/>
        <dbReference type="ChEBI" id="CHEBI:15377"/>
        <dbReference type="ChEBI" id="CHEBI:15378"/>
        <dbReference type="ChEBI" id="CHEBI:15379"/>
        <dbReference type="ChEBI" id="CHEBI:57783"/>
        <dbReference type="ChEBI" id="CHEBI:57853"/>
        <dbReference type="ChEBI" id="CHEBI:58349"/>
        <dbReference type="ChEBI" id="CHEBI:507393"/>
        <dbReference type="EC" id="1.14.13.8"/>
    </reaction>
    <physiologicalReaction direction="left-to-right" evidence="26">
        <dbReference type="Rhea" id="RHEA:69820"/>
    </physiologicalReaction>
</comment>
<keyword evidence="15 33" id="KW-0503">Monooxygenase</keyword>
<keyword evidence="5" id="KW-0488">Methylation</keyword>
<dbReference type="Gene3D" id="1.10.472.10">
    <property type="entry name" value="Cyclin-like"/>
    <property type="match status" value="1"/>
</dbReference>
<dbReference type="InterPro" id="IPR050346">
    <property type="entry name" value="FMO-like"/>
</dbReference>
<dbReference type="Gene3D" id="3.50.50.60">
    <property type="entry name" value="FAD/NAD(P)-binding domain"/>
    <property type="match status" value="1"/>
</dbReference>
<evidence type="ECO:0000256" key="22">
    <source>
        <dbReference type="ARBA" id="ARBA00047574"/>
    </source>
</evidence>
<evidence type="ECO:0000256" key="16">
    <source>
        <dbReference type="ARBA" id="ARBA00023098"/>
    </source>
</evidence>
<dbReference type="GO" id="GO:0050660">
    <property type="term" value="F:flavin adenine dinucleotide binding"/>
    <property type="evidence" value="ECO:0007669"/>
    <property type="project" value="InterPro"/>
</dbReference>
<evidence type="ECO:0000313" key="37">
    <source>
        <dbReference type="WBParaSite" id="nOo.2.0.1.t08330-RA"/>
    </source>
</evidence>
<evidence type="ECO:0000256" key="30">
    <source>
        <dbReference type="ARBA" id="ARBA00048990"/>
    </source>
</evidence>
<dbReference type="PANTHER" id="PTHR23023">
    <property type="entry name" value="DIMETHYLANILINE MONOOXYGENASE"/>
    <property type="match status" value="1"/>
</dbReference>
<comment type="catalytic activity">
    <reaction evidence="27">
        <text>trimethylamine + NADPH + O2 = trimethylamine N-oxide + NADP(+) + H2O</text>
        <dbReference type="Rhea" id="RHEA:31979"/>
        <dbReference type="ChEBI" id="CHEBI:15377"/>
        <dbReference type="ChEBI" id="CHEBI:15379"/>
        <dbReference type="ChEBI" id="CHEBI:15724"/>
        <dbReference type="ChEBI" id="CHEBI:57783"/>
        <dbReference type="ChEBI" id="CHEBI:58349"/>
        <dbReference type="ChEBI" id="CHEBI:58389"/>
        <dbReference type="EC" id="1.14.13.148"/>
    </reaction>
    <physiologicalReaction direction="left-to-right" evidence="27">
        <dbReference type="Rhea" id="RHEA:31980"/>
    </physiologicalReaction>
</comment>
<keyword evidence="16" id="KW-0443">Lipid metabolism</keyword>
<comment type="catalytic activity">
    <reaction evidence="25">
        <text>hexan-3-one + NADPH + O2 + H(+) = ethyl butanoate + NADP(+) + H2O</text>
        <dbReference type="Rhea" id="RHEA:54844"/>
        <dbReference type="ChEBI" id="CHEBI:15377"/>
        <dbReference type="ChEBI" id="CHEBI:15378"/>
        <dbReference type="ChEBI" id="CHEBI:15379"/>
        <dbReference type="ChEBI" id="CHEBI:57783"/>
        <dbReference type="ChEBI" id="CHEBI:58349"/>
        <dbReference type="ChEBI" id="CHEBI:88764"/>
        <dbReference type="ChEBI" id="CHEBI:89891"/>
    </reaction>
    <physiologicalReaction direction="left-to-right" evidence="25">
        <dbReference type="Rhea" id="RHEA:54845"/>
    </physiologicalReaction>
</comment>
<evidence type="ECO:0000256" key="3">
    <source>
        <dbReference type="ARBA" id="ARBA00004524"/>
    </source>
</evidence>
<name>A0A182EJP5_ONCOC</name>
<evidence type="ECO:0000256" key="6">
    <source>
        <dbReference type="ARBA" id="ARBA00022553"/>
    </source>
</evidence>
<comment type="function">
    <text evidence="19">Broad spectrum monooxygenase that catalyzes the oxygenation of a wide variety of nitrogen- and sulfur-containing compounds including xenobiotics. Catalyzes the S-oxygenation of hypotaurine to produce taurine, an organic osmolyte involved in cell volume regulation as well as a variety of cytoprotective and developmental processes. In vitro, catalyzes the N-oxygenation of trimethylamine (TMA) to produce trimethylamine N-oxide (TMAO) and could therefore participate to the detoxification of this compound that is generated by the action of gut microbiota from dietary precursors such as choline, choline containing compounds, betaine or L-carnitine.</text>
</comment>
<evidence type="ECO:0000256" key="20">
    <source>
        <dbReference type="ARBA" id="ARBA00047338"/>
    </source>
</evidence>
<evidence type="ECO:0000256" key="12">
    <source>
        <dbReference type="ARBA" id="ARBA00022857"/>
    </source>
</evidence>
<evidence type="ECO:0000256" key="15">
    <source>
        <dbReference type="ARBA" id="ARBA00023033"/>
    </source>
</evidence>
<evidence type="ECO:0000256" key="4">
    <source>
        <dbReference type="ARBA" id="ARBA00009183"/>
    </source>
</evidence>
<dbReference type="Pfam" id="PF00743">
    <property type="entry name" value="FMO-like"/>
    <property type="match status" value="2"/>
</dbReference>
<dbReference type="GO" id="GO:0005789">
    <property type="term" value="C:endoplasmic reticulum membrane"/>
    <property type="evidence" value="ECO:0007669"/>
    <property type="project" value="UniProtKB-SubCell"/>
</dbReference>
<keyword evidence="8 34" id="KW-0812">Transmembrane</keyword>
<dbReference type="GO" id="GO:0034899">
    <property type="term" value="F:trimethylamine monooxygenase activity"/>
    <property type="evidence" value="ECO:0007669"/>
    <property type="project" value="UniProtKB-EC"/>
</dbReference>
<evidence type="ECO:0000256" key="8">
    <source>
        <dbReference type="ARBA" id="ARBA00022692"/>
    </source>
</evidence>
<evidence type="ECO:0000256" key="34">
    <source>
        <dbReference type="SAM" id="Phobius"/>
    </source>
</evidence>
<dbReference type="STRING" id="42157.A0A182EJP5"/>
<dbReference type="GO" id="GO:0006629">
    <property type="term" value="P:lipid metabolic process"/>
    <property type="evidence" value="ECO:0007669"/>
    <property type="project" value="UniProtKB-KW"/>
</dbReference>
<evidence type="ECO:0000256" key="31">
    <source>
        <dbReference type="ARBA" id="ARBA00049443"/>
    </source>
</evidence>
<evidence type="ECO:0000256" key="19">
    <source>
        <dbReference type="ARBA" id="ARBA00045957"/>
    </source>
</evidence>
<evidence type="ECO:0000313" key="35">
    <source>
        <dbReference type="EMBL" id="VDK88980.1"/>
    </source>
</evidence>
<dbReference type="Proteomes" id="UP000271087">
    <property type="component" value="Unassembled WGS sequence"/>
</dbReference>
<comment type="catalytic activity">
    <reaction evidence="21">
        <text>hexan-3-one + NADPH + O2 + H(+) = propyl propanoate + NADP(+) + H2O</text>
        <dbReference type="Rhea" id="RHEA:54848"/>
        <dbReference type="ChEBI" id="CHEBI:15377"/>
        <dbReference type="ChEBI" id="CHEBI:15378"/>
        <dbReference type="ChEBI" id="CHEBI:15379"/>
        <dbReference type="ChEBI" id="CHEBI:57783"/>
        <dbReference type="ChEBI" id="CHEBI:58349"/>
        <dbReference type="ChEBI" id="CHEBI:89828"/>
        <dbReference type="ChEBI" id="CHEBI:89891"/>
    </reaction>
    <physiologicalReaction direction="left-to-right" evidence="21">
        <dbReference type="Rhea" id="RHEA:54849"/>
    </physiologicalReaction>
</comment>
<accession>A0A182EJP5</accession>
<dbReference type="InterPro" id="IPR002257">
    <property type="entry name" value="Flavin_mOase_5"/>
</dbReference>
<comment type="catalytic activity">
    <reaction evidence="20">
        <text>hypotaurine + NADH + O2 + H(+) = taurine + NAD(+) + H2O</text>
        <dbReference type="Rhea" id="RHEA:74111"/>
        <dbReference type="ChEBI" id="CHEBI:15377"/>
        <dbReference type="ChEBI" id="CHEBI:15378"/>
        <dbReference type="ChEBI" id="CHEBI:15379"/>
        <dbReference type="ChEBI" id="CHEBI:57540"/>
        <dbReference type="ChEBI" id="CHEBI:57853"/>
        <dbReference type="ChEBI" id="CHEBI:57945"/>
        <dbReference type="ChEBI" id="CHEBI:507393"/>
        <dbReference type="EC" id="1.14.13.8"/>
    </reaction>
    <physiologicalReaction direction="left-to-right" evidence="20">
        <dbReference type="Rhea" id="RHEA:74112"/>
    </physiologicalReaction>
</comment>
<feature type="transmembrane region" description="Helical" evidence="34">
    <location>
        <begin position="589"/>
        <end position="609"/>
    </location>
</feature>
<evidence type="ECO:0000256" key="26">
    <source>
        <dbReference type="ARBA" id="ARBA00048041"/>
    </source>
</evidence>
<evidence type="ECO:0000256" key="17">
    <source>
        <dbReference type="ARBA" id="ARBA00023136"/>
    </source>
</evidence>
<comment type="similarity">
    <text evidence="4 33">Belongs to the FMO family.</text>
</comment>
<evidence type="ECO:0000256" key="33">
    <source>
        <dbReference type="RuleBase" id="RU361177"/>
    </source>
</evidence>
<dbReference type="InterPro" id="IPR000960">
    <property type="entry name" value="Flavin_mOase"/>
</dbReference>
<comment type="catalytic activity">
    <reaction evidence="29">
        <text>(2E)-geranial + NADPH + O2 + H(+) = (1E)-2,6-dimethylhepta-1,5-dien-1-yl formate + NADP(+) + H2O</text>
        <dbReference type="Rhea" id="RHEA:54860"/>
        <dbReference type="ChEBI" id="CHEBI:15377"/>
        <dbReference type="ChEBI" id="CHEBI:15378"/>
        <dbReference type="ChEBI" id="CHEBI:15379"/>
        <dbReference type="ChEBI" id="CHEBI:16980"/>
        <dbReference type="ChEBI" id="CHEBI:57783"/>
        <dbReference type="ChEBI" id="CHEBI:58349"/>
        <dbReference type="ChEBI" id="CHEBI:138375"/>
    </reaction>
    <physiologicalReaction direction="left-to-right" evidence="29">
        <dbReference type="Rhea" id="RHEA:54861"/>
    </physiologicalReaction>
</comment>
<dbReference type="InterPro" id="IPR020946">
    <property type="entry name" value="Flavin_mOase-like"/>
</dbReference>
<keyword evidence="13 34" id="KW-1133">Transmembrane helix</keyword>
<evidence type="ECO:0000256" key="7">
    <source>
        <dbReference type="ARBA" id="ARBA00022630"/>
    </source>
</evidence>
<comment type="function">
    <text evidence="18">Acts as a Baeyer-Villiger monooxygenase on a broad range of substrates. Catalyzes the insertion of an oxygen atom into a carbon-carbon bond adjacent to a carbonyl, which converts ketones to esters. Active on diverse carbonyl compounds, whereas soft nucleophiles are mostly non- or poorly reactive. In contrast with other forms of FMO it is non- or poorly active on 'classical' substrates such as drugs, pesticides, and dietary components containing soft nucleophilic heteroatoms. Able to oxidize drug molecules bearing a carbonyl group on an aliphatic chain, such as nabumetone and pentoxifylline. Also, in the absence of substrates, shows slow but yet significant NADPH oxidase activity. Acts as a positive modulator of cholesterol biosynthesis as well as glucose homeostasis, promoting metabolic aging via pleiotropic effects.</text>
</comment>
<evidence type="ECO:0000256" key="11">
    <source>
        <dbReference type="ARBA" id="ARBA00022848"/>
    </source>
</evidence>
<dbReference type="OrthoDB" id="66881at2759"/>
<keyword evidence="10 33" id="KW-0274">FAD</keyword>
<organism evidence="37">
    <name type="scientific">Onchocerca ochengi</name>
    <name type="common">Filarial nematode worm</name>
    <dbReference type="NCBI Taxonomy" id="42157"/>
    <lineage>
        <taxon>Eukaryota</taxon>
        <taxon>Metazoa</taxon>
        <taxon>Ecdysozoa</taxon>
        <taxon>Nematoda</taxon>
        <taxon>Chromadorea</taxon>
        <taxon>Rhabditida</taxon>
        <taxon>Spirurina</taxon>
        <taxon>Spiruromorpha</taxon>
        <taxon>Filarioidea</taxon>
        <taxon>Onchocercidae</taxon>
        <taxon>Onchocerca</taxon>
    </lineage>
</organism>
<keyword evidence="9" id="KW-0256">Endoplasmic reticulum</keyword>
<evidence type="ECO:0000256" key="24">
    <source>
        <dbReference type="ARBA" id="ARBA00047864"/>
    </source>
</evidence>
<dbReference type="FunFam" id="3.50.50.60:FF:000159">
    <property type="entry name" value="Dimethylaniline monooxygenase [N-oxide-forming]"/>
    <property type="match status" value="1"/>
</dbReference>
<comment type="catalytic activity">
    <reaction evidence="24">
        <text>NADPH + O2 + H(+) = H2O2 + NADP(+)</text>
        <dbReference type="Rhea" id="RHEA:11260"/>
        <dbReference type="ChEBI" id="CHEBI:15378"/>
        <dbReference type="ChEBI" id="CHEBI:15379"/>
        <dbReference type="ChEBI" id="CHEBI:16240"/>
        <dbReference type="ChEBI" id="CHEBI:57783"/>
        <dbReference type="ChEBI" id="CHEBI:58349"/>
        <dbReference type="EC" id="1.6.3.1"/>
    </reaction>
    <physiologicalReaction direction="left-to-right" evidence="24">
        <dbReference type="Rhea" id="RHEA:11261"/>
    </physiologicalReaction>
</comment>
<evidence type="ECO:0000256" key="27">
    <source>
        <dbReference type="ARBA" id="ARBA00048088"/>
    </source>
</evidence>
<comment type="catalytic activity">
    <reaction evidence="22">
        <text>heptan-2-one + NADPH + O2 + H(+) = pentyl acetate + NADP(+) + H2O</text>
        <dbReference type="Rhea" id="RHEA:54836"/>
        <dbReference type="ChEBI" id="CHEBI:5672"/>
        <dbReference type="ChEBI" id="CHEBI:15377"/>
        <dbReference type="ChEBI" id="CHEBI:15378"/>
        <dbReference type="ChEBI" id="CHEBI:15379"/>
        <dbReference type="ChEBI" id="CHEBI:57783"/>
        <dbReference type="ChEBI" id="CHEBI:58349"/>
        <dbReference type="ChEBI" id="CHEBI:87362"/>
    </reaction>
    <physiologicalReaction direction="left-to-right" evidence="22">
        <dbReference type="Rhea" id="RHEA:54837"/>
    </physiologicalReaction>
</comment>
<feature type="transmembrane region" description="Helical" evidence="34">
    <location>
        <begin position="90"/>
        <end position="110"/>
    </location>
</feature>
<dbReference type="EC" id="1.-.-.-" evidence="33"/>
<proteinExistence type="inferred from homology"/>
<keyword evidence="7 33" id="KW-0285">Flavoprotein</keyword>
<reference evidence="35 36" key="2">
    <citation type="submission" date="2018-08" db="EMBL/GenBank/DDBJ databases">
        <authorList>
            <person name="Laetsch R D."/>
            <person name="Stevens L."/>
            <person name="Kumar S."/>
            <person name="Blaxter L. M."/>
        </authorList>
    </citation>
    <scope>NUCLEOTIDE SEQUENCE [LARGE SCALE GENOMIC DNA]</scope>
</reference>
<dbReference type="GO" id="GO:0004499">
    <property type="term" value="F:N,N-dimethylaniline monooxygenase activity"/>
    <property type="evidence" value="ECO:0007669"/>
    <property type="project" value="InterPro"/>
</dbReference>
<keyword evidence="17 34" id="KW-0472">Membrane</keyword>
<keyword evidence="12" id="KW-0521">NADP</keyword>
<evidence type="ECO:0000256" key="29">
    <source>
        <dbReference type="ARBA" id="ARBA00048989"/>
    </source>
</evidence>
<comment type="catalytic activity">
    <reaction evidence="32">
        <text>octan-3-one + NADPH + O2 + H(+) = pentyl propanoate + NADP(+) + H2O</text>
        <dbReference type="Rhea" id="RHEA:54840"/>
        <dbReference type="ChEBI" id="CHEBI:15377"/>
        <dbReference type="ChEBI" id="CHEBI:15378"/>
        <dbReference type="ChEBI" id="CHEBI:15379"/>
        <dbReference type="ChEBI" id="CHEBI:57783"/>
        <dbReference type="ChEBI" id="CHEBI:58349"/>
        <dbReference type="ChEBI" id="CHEBI:80946"/>
        <dbReference type="ChEBI" id="CHEBI:87373"/>
    </reaction>
    <physiologicalReaction direction="left-to-right" evidence="32">
        <dbReference type="Rhea" id="RHEA:54841"/>
    </physiologicalReaction>
</comment>
<reference evidence="37" key="1">
    <citation type="submission" date="2016-06" db="UniProtKB">
        <authorList>
            <consortium name="WormBaseParasite"/>
        </authorList>
    </citation>
    <scope>IDENTIFICATION</scope>
</reference>
<comment type="subcellular location">
    <subcellularLocation>
        <location evidence="2">Endoplasmic reticulum membrane</location>
        <topology evidence="2">Single-pass membrane protein</topology>
    </subcellularLocation>
    <subcellularLocation>
        <location evidence="3">Microsome membrane</location>
    </subcellularLocation>
</comment>
<comment type="catalytic activity">
    <reaction evidence="28">
        <text>octan-3-one + NADPH + O2 + H(+) = ethyl hexanoate + NADP(+) + H2O</text>
        <dbReference type="Rhea" id="RHEA:54856"/>
        <dbReference type="ChEBI" id="CHEBI:15377"/>
        <dbReference type="ChEBI" id="CHEBI:15378"/>
        <dbReference type="ChEBI" id="CHEBI:15379"/>
        <dbReference type="ChEBI" id="CHEBI:57783"/>
        <dbReference type="ChEBI" id="CHEBI:58349"/>
        <dbReference type="ChEBI" id="CHEBI:80946"/>
        <dbReference type="ChEBI" id="CHEBI:86055"/>
    </reaction>
    <physiologicalReaction direction="left-to-right" evidence="28">
        <dbReference type="Rhea" id="RHEA:54857"/>
    </physiologicalReaction>
</comment>
<sequence length="619" mass="71357">DVGQQEFIYNDKWAALASTSLKQVNKMELSVLDAMHWNTNVSYMEFIRILEKVEVWVARDSMKKRGFCTYNETAVLLPRISLISDCVKPLIISLAALTFVYYTAVVSLLVSPQIVISASMQRTGASGLPAIKECRAVGLDVLAYERTSDVGGLWNYRPELTEGGTVMKSTVMNTSKEMSAYSDFPPPANFCNFMHHSKVLEYLKNYARINNLYQHICFNTTVEQVSRMGNFWEIKTSNGDKELFDYVIICTGHHGIPQYPQIPGTEKFKGRILHSHEYRDYQGFEGKDIFIIGIGNSALDIASELSGVSKSVTVSTRRGSWIFNRVSQGGIPYDLKMMTRLYSYLMNKLPWTIVNDFIEHRLQLRLDHDLYGLRPNHRFLQQHPTINDDLPNLLCSGRIVITEDVELIQEMTVQVKGGRQFPTDVIIFATGYTFGFPFLYPEFIIPLKNHEVELYKYVFPLKYPTLAVIGLIQPIGSILPISEMQCRWYIFTEPSFCFRLFIGANAPYAYRLEGPGSWDKAKETLITLPERVKTPLKNRECRMKRYKRRGRIEEYFRYVSMKWLAGWTCIVFVTGIWLFCSGSRNLTTIAYMTNVVVFFVFFSFVLLWFDLQYDMSTIF</sequence>
<comment type="catalytic activity">
    <reaction evidence="23">
        <text>sulcatone + NADPH + O2 + H(+) = 4-methylpent-3-en-1-yl acetate + NADP(+) + H2O</text>
        <dbReference type="Rhea" id="RHEA:54864"/>
        <dbReference type="ChEBI" id="CHEBI:15377"/>
        <dbReference type="ChEBI" id="CHEBI:15378"/>
        <dbReference type="ChEBI" id="CHEBI:15379"/>
        <dbReference type="ChEBI" id="CHEBI:16310"/>
        <dbReference type="ChEBI" id="CHEBI:57783"/>
        <dbReference type="ChEBI" id="CHEBI:58349"/>
        <dbReference type="ChEBI" id="CHEBI:138373"/>
    </reaction>
    <physiologicalReaction direction="left-to-right" evidence="23">
        <dbReference type="Rhea" id="RHEA:54865"/>
    </physiologicalReaction>
</comment>
<evidence type="ECO:0000313" key="36">
    <source>
        <dbReference type="Proteomes" id="UP000271087"/>
    </source>
</evidence>
<evidence type="ECO:0000256" key="14">
    <source>
        <dbReference type="ARBA" id="ARBA00023002"/>
    </source>
</evidence>
<evidence type="ECO:0000256" key="28">
    <source>
        <dbReference type="ARBA" id="ARBA00048459"/>
    </source>
</evidence>
<dbReference type="AlphaFoldDB" id="A0A182EJP5"/>
<keyword evidence="11" id="KW-0492">Microsome</keyword>
<evidence type="ECO:0000256" key="21">
    <source>
        <dbReference type="ARBA" id="ARBA00047426"/>
    </source>
</evidence>
<comment type="cofactor">
    <cofactor evidence="1 33">
        <name>FAD</name>
        <dbReference type="ChEBI" id="CHEBI:57692"/>
    </cofactor>
</comment>
<keyword evidence="6" id="KW-0597">Phosphoprotein</keyword>
<evidence type="ECO:0000256" key="13">
    <source>
        <dbReference type="ARBA" id="ARBA00022989"/>
    </source>
</evidence>
<dbReference type="GO" id="GO:0016174">
    <property type="term" value="F:NAD(P)H oxidase H2O2-forming activity"/>
    <property type="evidence" value="ECO:0007669"/>
    <property type="project" value="UniProtKB-EC"/>
</dbReference>
<evidence type="ECO:0000256" key="9">
    <source>
        <dbReference type="ARBA" id="ARBA00022824"/>
    </source>
</evidence>
<feature type="transmembrane region" description="Helical" evidence="34">
    <location>
        <begin position="555"/>
        <end position="577"/>
    </location>
</feature>
<keyword evidence="36" id="KW-1185">Reference proteome</keyword>
<evidence type="ECO:0000256" key="10">
    <source>
        <dbReference type="ARBA" id="ARBA00022827"/>
    </source>
</evidence>
<dbReference type="WBParaSite" id="nOo.2.0.1.t08330-RA">
    <property type="protein sequence ID" value="nOo.2.0.1.t08330-RA"/>
    <property type="gene ID" value="nOo.2.0.1.g08330"/>
</dbReference>
<gene>
    <name evidence="35" type="ORF">NOO_LOCUS8330</name>
</gene>
<dbReference type="InterPro" id="IPR036188">
    <property type="entry name" value="FAD/NAD-bd_sf"/>
</dbReference>
<evidence type="ECO:0000256" key="5">
    <source>
        <dbReference type="ARBA" id="ARBA00022481"/>
    </source>
</evidence>
<dbReference type="GO" id="GO:0050661">
    <property type="term" value="F:NADP binding"/>
    <property type="evidence" value="ECO:0007669"/>
    <property type="project" value="InterPro"/>
</dbReference>
<keyword evidence="14 33" id="KW-0560">Oxidoreductase</keyword>
<evidence type="ECO:0000256" key="1">
    <source>
        <dbReference type="ARBA" id="ARBA00001974"/>
    </source>
</evidence>